<keyword evidence="1" id="KW-0175">Coiled coil</keyword>
<feature type="coiled-coil region" evidence="1">
    <location>
        <begin position="55"/>
        <end position="117"/>
    </location>
</feature>
<evidence type="ECO:0000256" key="1">
    <source>
        <dbReference type="SAM" id="Coils"/>
    </source>
</evidence>
<dbReference type="InterPro" id="IPR025511">
    <property type="entry name" value="DUF4398"/>
</dbReference>
<comment type="caution">
    <text evidence="4">The sequence shown here is derived from an EMBL/GenBank/DDBJ whole genome shotgun (WGS) entry which is preliminary data.</text>
</comment>
<evidence type="ECO:0000259" key="3">
    <source>
        <dbReference type="Pfam" id="PF14346"/>
    </source>
</evidence>
<sequence>MKRTIISRWLTVGLCVGVLGACASAPKPDRQLVLAESRISEAKNNEAYQYAPVEIKNAEQHLTAARQALAKEDNLEARRLLEKAEMEADYAVAKSELAREDKTVQEVRAAIKDLKREINANSGGASE</sequence>
<keyword evidence="2" id="KW-0732">Signal</keyword>
<dbReference type="Gene3D" id="1.20.1270.390">
    <property type="match status" value="1"/>
</dbReference>
<feature type="domain" description="DUF4398" evidence="3">
    <location>
        <begin position="31"/>
        <end position="106"/>
    </location>
</feature>
<feature type="signal peptide" evidence="2">
    <location>
        <begin position="1"/>
        <end position="23"/>
    </location>
</feature>
<feature type="chain" id="PRO_5045438451" evidence="2">
    <location>
        <begin position="24"/>
        <end position="127"/>
    </location>
</feature>
<accession>A0ABP7NJ72</accession>
<dbReference type="RefSeq" id="WP_344802841.1">
    <property type="nucleotide sequence ID" value="NZ_BAABBO010000001.1"/>
</dbReference>
<evidence type="ECO:0000313" key="4">
    <source>
        <dbReference type="EMBL" id="GAA3948395.1"/>
    </source>
</evidence>
<organism evidence="4 5">
    <name type="scientific">Allohahella marinimesophila</name>
    <dbReference type="NCBI Taxonomy" id="1054972"/>
    <lineage>
        <taxon>Bacteria</taxon>
        <taxon>Pseudomonadati</taxon>
        <taxon>Pseudomonadota</taxon>
        <taxon>Gammaproteobacteria</taxon>
        <taxon>Oceanospirillales</taxon>
        <taxon>Hahellaceae</taxon>
        <taxon>Allohahella</taxon>
    </lineage>
</organism>
<reference evidence="5" key="1">
    <citation type="journal article" date="2019" name="Int. J. Syst. Evol. Microbiol.">
        <title>The Global Catalogue of Microorganisms (GCM) 10K type strain sequencing project: providing services to taxonomists for standard genome sequencing and annotation.</title>
        <authorList>
            <consortium name="The Broad Institute Genomics Platform"/>
            <consortium name="The Broad Institute Genome Sequencing Center for Infectious Disease"/>
            <person name="Wu L."/>
            <person name="Ma J."/>
        </authorList>
    </citation>
    <scope>NUCLEOTIDE SEQUENCE [LARGE SCALE GENOMIC DNA]</scope>
    <source>
        <strain evidence="5">JCM 17555</strain>
    </source>
</reference>
<proteinExistence type="predicted"/>
<keyword evidence="5" id="KW-1185">Reference proteome</keyword>
<dbReference type="PROSITE" id="PS51257">
    <property type="entry name" value="PROKAR_LIPOPROTEIN"/>
    <property type="match status" value="1"/>
</dbReference>
<gene>
    <name evidence="4" type="ORF">GCM10022278_04480</name>
</gene>
<name>A0ABP7NJ72_9GAMM</name>
<dbReference type="Proteomes" id="UP001501337">
    <property type="component" value="Unassembled WGS sequence"/>
</dbReference>
<evidence type="ECO:0000313" key="5">
    <source>
        <dbReference type="Proteomes" id="UP001501337"/>
    </source>
</evidence>
<protein>
    <submittedName>
        <fullName evidence="4">DUF4398 domain-containing protein</fullName>
    </submittedName>
</protein>
<dbReference type="EMBL" id="BAABBO010000001">
    <property type="protein sequence ID" value="GAA3948395.1"/>
    <property type="molecule type" value="Genomic_DNA"/>
</dbReference>
<dbReference type="Pfam" id="PF14346">
    <property type="entry name" value="DUF4398"/>
    <property type="match status" value="1"/>
</dbReference>
<evidence type="ECO:0000256" key="2">
    <source>
        <dbReference type="SAM" id="SignalP"/>
    </source>
</evidence>